<evidence type="ECO:0000256" key="3">
    <source>
        <dbReference type="ARBA" id="ARBA00022448"/>
    </source>
</evidence>
<evidence type="ECO:0000256" key="11">
    <source>
        <dbReference type="SAM" id="Phobius"/>
    </source>
</evidence>
<keyword evidence="9 11" id="KW-0472">Membrane</keyword>
<evidence type="ECO:0000313" key="13">
    <source>
        <dbReference type="Proteomes" id="UP001305779"/>
    </source>
</evidence>
<keyword evidence="8 11" id="KW-1133">Transmembrane helix</keyword>
<evidence type="ECO:0000256" key="10">
    <source>
        <dbReference type="SAM" id="MobiDB-lite"/>
    </source>
</evidence>
<dbReference type="PANTHER" id="PTHR13050">
    <property type="entry name" value="USE1-LIKE PROTEIN"/>
    <property type="match status" value="1"/>
</dbReference>
<dbReference type="InterPro" id="IPR019150">
    <property type="entry name" value="Vesicle_transport_protein_Use1"/>
</dbReference>
<evidence type="ECO:0000256" key="2">
    <source>
        <dbReference type="ARBA" id="ARBA00007891"/>
    </source>
</evidence>
<evidence type="ECO:0000256" key="4">
    <source>
        <dbReference type="ARBA" id="ARBA00022692"/>
    </source>
</evidence>
<feature type="compositionally biased region" description="Basic and acidic residues" evidence="10">
    <location>
        <begin position="127"/>
        <end position="144"/>
    </location>
</feature>
<keyword evidence="5" id="KW-0256">Endoplasmic reticulum</keyword>
<feature type="region of interest" description="Disordered" evidence="10">
    <location>
        <begin position="89"/>
        <end position="182"/>
    </location>
</feature>
<keyword evidence="3" id="KW-0813">Transport</keyword>
<keyword evidence="4 11" id="KW-0812">Transmembrane</keyword>
<feature type="compositionally biased region" description="Acidic residues" evidence="10">
    <location>
        <begin position="92"/>
        <end position="106"/>
    </location>
</feature>
<accession>A0ABR0EZ90</accession>
<evidence type="ECO:0000256" key="5">
    <source>
        <dbReference type="ARBA" id="ARBA00022824"/>
    </source>
</evidence>
<feature type="compositionally biased region" description="Polar residues" evidence="10">
    <location>
        <begin position="148"/>
        <end position="160"/>
    </location>
</feature>
<organism evidence="12 13">
    <name type="scientific">Zasmidium cellare</name>
    <name type="common">Wine cellar mold</name>
    <name type="synonym">Racodium cellare</name>
    <dbReference type="NCBI Taxonomy" id="395010"/>
    <lineage>
        <taxon>Eukaryota</taxon>
        <taxon>Fungi</taxon>
        <taxon>Dikarya</taxon>
        <taxon>Ascomycota</taxon>
        <taxon>Pezizomycotina</taxon>
        <taxon>Dothideomycetes</taxon>
        <taxon>Dothideomycetidae</taxon>
        <taxon>Mycosphaerellales</taxon>
        <taxon>Mycosphaerellaceae</taxon>
        <taxon>Zasmidium</taxon>
    </lineage>
</organism>
<keyword evidence="6" id="KW-0931">ER-Golgi transport</keyword>
<comment type="subcellular location">
    <subcellularLocation>
        <location evidence="1">Endoplasmic reticulum membrane</location>
        <topology evidence="1">Single-pass type IV membrane protein</topology>
    </subcellularLocation>
</comment>
<gene>
    <name evidence="12" type="ORF">PRZ48_000545</name>
</gene>
<feature type="compositionally biased region" description="Basic and acidic residues" evidence="10">
    <location>
        <begin position="218"/>
        <end position="231"/>
    </location>
</feature>
<sequence>MTSTITLNRLLARLEHNLLAPDADTNLQTSQYERNRIAANIEHARAMLLTLEKQSATIRTQGQRQQAQSDLQAKRELIKKLNTRLRELNAVGDDEESEDEEGEEDVLNTYAPARGDTEAGLETGETQSRRIDESQQQQLRERRPNLQAGDNRSAASTTAREQLFENRSKETEKTDPNLSQTETLMSHNRTEQEALTTGLLGLAQALKESSLQFSSSLESEKETRERAEGGLDKAAQGMDAAGKKMSTLRKMSEGQGMLGRLKLYGMIFGLWVACFLVVFVGPKIRF</sequence>
<evidence type="ECO:0000256" key="1">
    <source>
        <dbReference type="ARBA" id="ARBA00004163"/>
    </source>
</evidence>
<keyword evidence="13" id="KW-1185">Reference proteome</keyword>
<feature type="compositionally biased region" description="Basic and acidic residues" evidence="10">
    <location>
        <begin position="162"/>
        <end position="175"/>
    </location>
</feature>
<dbReference type="PANTHER" id="PTHR13050:SF7">
    <property type="entry name" value="VESICLE TRANSPORT PROTEIN USE1"/>
    <property type="match status" value="1"/>
</dbReference>
<dbReference type="EMBL" id="JAXOVC010000001">
    <property type="protein sequence ID" value="KAK4506812.1"/>
    <property type="molecule type" value="Genomic_DNA"/>
</dbReference>
<dbReference type="Proteomes" id="UP001305779">
    <property type="component" value="Unassembled WGS sequence"/>
</dbReference>
<name>A0ABR0EZ90_ZASCE</name>
<feature type="region of interest" description="Disordered" evidence="10">
    <location>
        <begin position="213"/>
        <end position="244"/>
    </location>
</feature>
<evidence type="ECO:0000256" key="8">
    <source>
        <dbReference type="ARBA" id="ARBA00022989"/>
    </source>
</evidence>
<proteinExistence type="inferred from homology"/>
<evidence type="ECO:0000256" key="6">
    <source>
        <dbReference type="ARBA" id="ARBA00022892"/>
    </source>
</evidence>
<evidence type="ECO:0000256" key="9">
    <source>
        <dbReference type="ARBA" id="ARBA00023136"/>
    </source>
</evidence>
<feature type="transmembrane region" description="Helical" evidence="11">
    <location>
        <begin position="261"/>
        <end position="281"/>
    </location>
</feature>
<reference evidence="12 13" key="1">
    <citation type="journal article" date="2023" name="G3 (Bethesda)">
        <title>A chromosome-level genome assembly of Zasmidium syzygii isolated from banana leaves.</title>
        <authorList>
            <person name="van Westerhoven A.C."/>
            <person name="Mehrabi R."/>
            <person name="Talebi R."/>
            <person name="Steentjes M.B.F."/>
            <person name="Corcolon B."/>
            <person name="Chong P.A."/>
            <person name="Kema G.H.J."/>
            <person name="Seidl M.F."/>
        </authorList>
    </citation>
    <scope>NUCLEOTIDE SEQUENCE [LARGE SCALE GENOMIC DNA]</scope>
    <source>
        <strain evidence="12 13">P124</strain>
    </source>
</reference>
<comment type="similarity">
    <text evidence="2">Belongs to the USE1 family.</text>
</comment>
<keyword evidence="7" id="KW-0653">Protein transport</keyword>
<evidence type="ECO:0008006" key="14">
    <source>
        <dbReference type="Google" id="ProtNLM"/>
    </source>
</evidence>
<protein>
    <recommendedName>
        <fullName evidence="14">Synaptobrevin</fullName>
    </recommendedName>
</protein>
<comment type="caution">
    <text evidence="12">The sequence shown here is derived from an EMBL/GenBank/DDBJ whole genome shotgun (WGS) entry which is preliminary data.</text>
</comment>
<evidence type="ECO:0000313" key="12">
    <source>
        <dbReference type="EMBL" id="KAK4506812.1"/>
    </source>
</evidence>
<evidence type="ECO:0000256" key="7">
    <source>
        <dbReference type="ARBA" id="ARBA00022927"/>
    </source>
</evidence>